<dbReference type="OrthoDB" id="4460609at2"/>
<proteinExistence type="predicted"/>
<accession>A0A1X0D261</accession>
<dbReference type="RefSeq" id="WP_064930821.1">
    <property type="nucleotide sequence ID" value="NZ_LZSD01000482.1"/>
</dbReference>
<dbReference type="AlphaFoldDB" id="A0A1X0D261"/>
<dbReference type="Proteomes" id="UP000192772">
    <property type="component" value="Unassembled WGS sequence"/>
</dbReference>
<dbReference type="STRING" id="81858.BST23_10310"/>
<evidence type="ECO:0000313" key="2">
    <source>
        <dbReference type="Proteomes" id="UP000192772"/>
    </source>
</evidence>
<organism evidence="1 2">
    <name type="scientific">Mycolicibacterium elephantis</name>
    <dbReference type="NCBI Taxonomy" id="81858"/>
    <lineage>
        <taxon>Bacteria</taxon>
        <taxon>Bacillati</taxon>
        <taxon>Actinomycetota</taxon>
        <taxon>Actinomycetes</taxon>
        <taxon>Mycobacteriales</taxon>
        <taxon>Mycobacteriaceae</taxon>
        <taxon>Mycolicibacterium</taxon>
    </lineage>
</organism>
<evidence type="ECO:0000313" key="1">
    <source>
        <dbReference type="EMBL" id="ORA66477.1"/>
    </source>
</evidence>
<reference evidence="1 2" key="1">
    <citation type="submission" date="2017-02" db="EMBL/GenBank/DDBJ databases">
        <title>The new phylogeny of genus Mycobacterium.</title>
        <authorList>
            <person name="Tortoli E."/>
            <person name="Trovato A."/>
            <person name="Cirillo D.M."/>
        </authorList>
    </citation>
    <scope>NUCLEOTIDE SEQUENCE [LARGE SCALE GENOMIC DNA]</scope>
    <source>
        <strain evidence="1 2">FI-09383</strain>
    </source>
</reference>
<sequence length="127" mass="13688">MRLTAAFFANRVEVADGMLNLTGGFWASTTVAPTASAFQTDVVVLCDVDAADIGETYSLVIDAEGPNAHRLPSHTSSFTVEAPMKFMCMPSLVLPIDPGGGHHVYRFRIDGQHERVDVPLAVKLART</sequence>
<name>A0A1X0D261_9MYCO</name>
<dbReference type="EMBL" id="MVHP01000009">
    <property type="protein sequence ID" value="ORA66477.1"/>
    <property type="molecule type" value="Genomic_DNA"/>
</dbReference>
<protein>
    <submittedName>
        <fullName evidence="1">Uncharacterized protein</fullName>
    </submittedName>
</protein>
<comment type="caution">
    <text evidence="1">The sequence shown here is derived from an EMBL/GenBank/DDBJ whole genome shotgun (WGS) entry which is preliminary data.</text>
</comment>
<gene>
    <name evidence="1" type="ORF">BST23_10310</name>
</gene>